<dbReference type="Gene3D" id="3.30.565.10">
    <property type="entry name" value="Histidine kinase-like ATPase, C-terminal domain"/>
    <property type="match status" value="1"/>
</dbReference>
<feature type="domain" description="HAMP" evidence="16">
    <location>
        <begin position="209"/>
        <end position="261"/>
    </location>
</feature>
<organism evidence="17 18">
    <name type="scientific">Colwellia psychrerythraea</name>
    <name type="common">Vibrio psychroerythus</name>
    <dbReference type="NCBI Taxonomy" id="28229"/>
    <lineage>
        <taxon>Bacteria</taxon>
        <taxon>Pseudomonadati</taxon>
        <taxon>Pseudomonadota</taxon>
        <taxon>Gammaproteobacteria</taxon>
        <taxon>Alteromonadales</taxon>
        <taxon>Colwelliaceae</taxon>
        <taxon>Colwellia</taxon>
    </lineage>
</organism>
<dbReference type="SUPFAM" id="SSF55874">
    <property type="entry name" value="ATPase domain of HSP90 chaperone/DNA topoisomerase II/histidine kinase"/>
    <property type="match status" value="1"/>
</dbReference>
<evidence type="ECO:0000256" key="13">
    <source>
        <dbReference type="SAM" id="Phobius"/>
    </source>
</evidence>
<evidence type="ECO:0000313" key="18">
    <source>
        <dbReference type="Proteomes" id="UP000243053"/>
    </source>
</evidence>
<dbReference type="PRINTS" id="PR00344">
    <property type="entry name" value="BCTRLSENSOR"/>
</dbReference>
<keyword evidence="4" id="KW-1003">Cell membrane</keyword>
<feature type="modified residue" description="4-aspartylphosphate" evidence="11">
    <location>
        <position position="610"/>
    </location>
</feature>
<dbReference type="InterPro" id="IPR036890">
    <property type="entry name" value="HATPase_C_sf"/>
</dbReference>
<sequence>MFLQQKLSRTFFSAITSILLVLLIGIYWYSVPLINKEVYKIEKNASRLVLNNVFELASTMQLNLKPRKEEVVHRLRQIIKNSVIAKTGYLFIFDEQGNMLHHPNPNINGSNALQLKDPKTGEPILQELIAVADTGKELEYLWDKPSDANNYSYSKLSLVRHLPELGWYICSSVYIDELQSSGKLLSRRILTMGFITFMCAIFLALIFSYWVTKPINTLALIARKVSQGDLTVTSGISRADELGILGKAFDDMVEQMRENIEMLDLKVASRTQTLATTNAQLQQALSESQQAQQQLAQVQHINAVGQLAGGLAHDFNNILTIILGNLLAAQQDNENNRPLLLRLQPAIKASRKGSDITNRLLAFSRRQYLVPCRVNIKGLIDETIELLKGSLPSKITINTDYSYDELQVYVDANQLENCLINLVLNAKDAMPNGGVITIIVNKRIVNESLQYDEEVTFGDYLDVTIIDDGNGFSEQAINKAFEPFFTTKDTHQGSGLGLSMVFGFIKQSQGYIRIANQENGGANISLLLPLLNGEKEQLNSTILFDDDKERAKETNFSNKLILLVEDDHDVRAIIREQLISFGLNVIEANDSDEAEQLIDTINDLYGMVSDISMPGNKDGFELATQLKSRSPNCKVVLMSGYFQQPNKPNEDTPILLKKPFVASKLFQALQ</sequence>
<feature type="coiled-coil region" evidence="12">
    <location>
        <begin position="274"/>
        <end position="301"/>
    </location>
</feature>
<dbReference type="SUPFAM" id="SSF47384">
    <property type="entry name" value="Homodimeric domain of signal transducing histidine kinase"/>
    <property type="match status" value="1"/>
</dbReference>
<keyword evidence="7 13" id="KW-0812">Transmembrane</keyword>
<dbReference type="CDD" id="cd00082">
    <property type="entry name" value="HisKA"/>
    <property type="match status" value="1"/>
</dbReference>
<dbReference type="CDD" id="cd12912">
    <property type="entry name" value="PDC2_MCP_like"/>
    <property type="match status" value="1"/>
</dbReference>
<comment type="catalytic activity">
    <reaction evidence="1">
        <text>ATP + protein L-histidine = ADP + protein N-phospho-L-histidine.</text>
        <dbReference type="EC" id="2.7.13.3"/>
    </reaction>
</comment>
<dbReference type="PANTHER" id="PTHR43065:SF49">
    <property type="entry name" value="HISTIDINE KINASE"/>
    <property type="match status" value="1"/>
</dbReference>
<dbReference type="SUPFAM" id="SSF52172">
    <property type="entry name" value="CheY-like"/>
    <property type="match status" value="1"/>
</dbReference>
<proteinExistence type="predicted"/>
<comment type="subcellular location">
    <subcellularLocation>
        <location evidence="2">Cell membrane</location>
        <topology evidence="2">Multi-pass membrane protein</topology>
    </subcellularLocation>
</comment>
<feature type="domain" description="Histidine kinase" evidence="14">
    <location>
        <begin position="310"/>
        <end position="532"/>
    </location>
</feature>
<dbReference type="Gene3D" id="3.40.50.2300">
    <property type="match status" value="1"/>
</dbReference>
<keyword evidence="6" id="KW-0808">Transferase</keyword>
<gene>
    <name evidence="17" type="ORF">A9Q75_09615</name>
</gene>
<evidence type="ECO:0000259" key="15">
    <source>
        <dbReference type="PROSITE" id="PS50110"/>
    </source>
</evidence>
<evidence type="ECO:0000256" key="5">
    <source>
        <dbReference type="ARBA" id="ARBA00022553"/>
    </source>
</evidence>
<feature type="transmembrane region" description="Helical" evidence="13">
    <location>
        <begin position="189"/>
        <end position="211"/>
    </location>
</feature>
<evidence type="ECO:0000259" key="14">
    <source>
        <dbReference type="PROSITE" id="PS50109"/>
    </source>
</evidence>
<dbReference type="InterPro" id="IPR033480">
    <property type="entry name" value="sCache_2"/>
</dbReference>
<dbReference type="PROSITE" id="PS50109">
    <property type="entry name" value="HIS_KIN"/>
    <property type="match status" value="1"/>
</dbReference>
<dbReference type="InterPro" id="IPR004358">
    <property type="entry name" value="Sig_transdc_His_kin-like_C"/>
</dbReference>
<dbReference type="InterPro" id="IPR001789">
    <property type="entry name" value="Sig_transdc_resp-reg_receiver"/>
</dbReference>
<evidence type="ECO:0000256" key="2">
    <source>
        <dbReference type="ARBA" id="ARBA00004651"/>
    </source>
</evidence>
<dbReference type="Proteomes" id="UP000243053">
    <property type="component" value="Unassembled WGS sequence"/>
</dbReference>
<dbReference type="Pfam" id="PF00072">
    <property type="entry name" value="Response_reg"/>
    <property type="match status" value="1"/>
</dbReference>
<dbReference type="Pfam" id="PF08269">
    <property type="entry name" value="dCache_2"/>
    <property type="match status" value="1"/>
</dbReference>
<dbReference type="Gene3D" id="3.30.450.20">
    <property type="entry name" value="PAS domain"/>
    <property type="match status" value="1"/>
</dbReference>
<dbReference type="GO" id="GO:0000155">
    <property type="term" value="F:phosphorelay sensor kinase activity"/>
    <property type="evidence" value="ECO:0007669"/>
    <property type="project" value="InterPro"/>
</dbReference>
<dbReference type="Gene3D" id="1.10.287.130">
    <property type="match status" value="1"/>
</dbReference>
<dbReference type="GO" id="GO:0005886">
    <property type="term" value="C:plasma membrane"/>
    <property type="evidence" value="ECO:0007669"/>
    <property type="project" value="UniProtKB-SubCell"/>
</dbReference>
<dbReference type="InterPro" id="IPR036097">
    <property type="entry name" value="HisK_dim/P_sf"/>
</dbReference>
<evidence type="ECO:0000313" key="17">
    <source>
        <dbReference type="EMBL" id="OUR80911.1"/>
    </source>
</evidence>
<evidence type="ECO:0000256" key="1">
    <source>
        <dbReference type="ARBA" id="ARBA00000085"/>
    </source>
</evidence>
<evidence type="ECO:0000256" key="8">
    <source>
        <dbReference type="ARBA" id="ARBA00022777"/>
    </source>
</evidence>
<dbReference type="InterPro" id="IPR003594">
    <property type="entry name" value="HATPase_dom"/>
</dbReference>
<dbReference type="SMART" id="SM00448">
    <property type="entry name" value="REC"/>
    <property type="match status" value="1"/>
</dbReference>
<evidence type="ECO:0000256" key="9">
    <source>
        <dbReference type="ARBA" id="ARBA00022989"/>
    </source>
</evidence>
<dbReference type="CDD" id="cd06225">
    <property type="entry name" value="HAMP"/>
    <property type="match status" value="1"/>
</dbReference>
<dbReference type="InterPro" id="IPR003660">
    <property type="entry name" value="HAMP_dom"/>
</dbReference>
<keyword evidence="8" id="KW-0418">Kinase</keyword>
<comment type="caution">
    <text evidence="17">The sequence shown here is derived from an EMBL/GenBank/DDBJ whole genome shotgun (WGS) entry which is preliminary data.</text>
</comment>
<dbReference type="SMART" id="SM00304">
    <property type="entry name" value="HAMP"/>
    <property type="match status" value="1"/>
</dbReference>
<dbReference type="SMART" id="SM00388">
    <property type="entry name" value="HisKA"/>
    <property type="match status" value="1"/>
</dbReference>
<dbReference type="AlphaFoldDB" id="A0A1Y5EDY1"/>
<dbReference type="SMART" id="SM00387">
    <property type="entry name" value="HATPase_c"/>
    <property type="match status" value="1"/>
</dbReference>
<keyword evidence="10 13" id="KW-0472">Membrane</keyword>
<evidence type="ECO:0000256" key="7">
    <source>
        <dbReference type="ARBA" id="ARBA00022692"/>
    </source>
</evidence>
<evidence type="ECO:0000256" key="10">
    <source>
        <dbReference type="ARBA" id="ARBA00023136"/>
    </source>
</evidence>
<keyword evidence="12" id="KW-0175">Coiled coil</keyword>
<dbReference type="InterPro" id="IPR004010">
    <property type="entry name" value="Double_Cache_2"/>
</dbReference>
<dbReference type="InterPro" id="IPR003661">
    <property type="entry name" value="HisK_dim/P_dom"/>
</dbReference>
<dbReference type="SUPFAM" id="SSF158472">
    <property type="entry name" value="HAMP domain-like"/>
    <property type="match status" value="1"/>
</dbReference>
<evidence type="ECO:0000256" key="12">
    <source>
        <dbReference type="SAM" id="Coils"/>
    </source>
</evidence>
<dbReference type="PANTHER" id="PTHR43065">
    <property type="entry name" value="SENSOR HISTIDINE KINASE"/>
    <property type="match status" value="1"/>
</dbReference>
<feature type="transmembrane region" description="Helical" evidence="13">
    <location>
        <begin position="12"/>
        <end position="31"/>
    </location>
</feature>
<dbReference type="Pfam" id="PF00672">
    <property type="entry name" value="HAMP"/>
    <property type="match status" value="1"/>
</dbReference>
<feature type="domain" description="Response regulatory" evidence="15">
    <location>
        <begin position="560"/>
        <end position="670"/>
    </location>
</feature>
<evidence type="ECO:0000259" key="16">
    <source>
        <dbReference type="PROSITE" id="PS50885"/>
    </source>
</evidence>
<dbReference type="EC" id="2.7.13.3" evidence="3"/>
<dbReference type="SMART" id="SM01049">
    <property type="entry name" value="Cache_2"/>
    <property type="match status" value="1"/>
</dbReference>
<dbReference type="InterPro" id="IPR005467">
    <property type="entry name" value="His_kinase_dom"/>
</dbReference>
<dbReference type="PROSITE" id="PS50885">
    <property type="entry name" value="HAMP"/>
    <property type="match status" value="1"/>
</dbReference>
<keyword evidence="5 11" id="KW-0597">Phosphoprotein</keyword>
<dbReference type="Gene3D" id="6.10.340.10">
    <property type="match status" value="1"/>
</dbReference>
<dbReference type="EMBL" id="MAAF01000056">
    <property type="protein sequence ID" value="OUR80911.1"/>
    <property type="molecule type" value="Genomic_DNA"/>
</dbReference>
<dbReference type="InterPro" id="IPR011006">
    <property type="entry name" value="CheY-like_superfamily"/>
</dbReference>
<evidence type="ECO:0000256" key="4">
    <source>
        <dbReference type="ARBA" id="ARBA00022475"/>
    </source>
</evidence>
<dbReference type="PROSITE" id="PS50110">
    <property type="entry name" value="RESPONSE_REGULATORY"/>
    <property type="match status" value="1"/>
</dbReference>
<keyword evidence="9 13" id="KW-1133">Transmembrane helix</keyword>
<reference evidence="18" key="1">
    <citation type="journal article" date="2017" name="Proc. Natl. Acad. Sci. U.S.A.">
        <title>Simulation of Deepwater Horizon oil plume reveals substrate specialization within a complex community of hydrocarbon degraders.</title>
        <authorList>
            <person name="Hu P."/>
            <person name="Dubinsky E.A."/>
            <person name="Probst A.J."/>
            <person name="Wang J."/>
            <person name="Sieber C.M.K."/>
            <person name="Tom L.M."/>
            <person name="Gardinali P."/>
            <person name="Banfield J.F."/>
            <person name="Atlas R.M."/>
            <person name="Andersen G.L."/>
        </authorList>
    </citation>
    <scope>NUCLEOTIDE SEQUENCE [LARGE SCALE GENOMIC DNA]</scope>
</reference>
<evidence type="ECO:0000256" key="3">
    <source>
        <dbReference type="ARBA" id="ARBA00012438"/>
    </source>
</evidence>
<name>A0A1Y5EDY1_COLPS</name>
<evidence type="ECO:0000256" key="11">
    <source>
        <dbReference type="PROSITE-ProRule" id="PRU00169"/>
    </source>
</evidence>
<dbReference type="Pfam" id="PF02518">
    <property type="entry name" value="HATPase_c"/>
    <property type="match status" value="1"/>
</dbReference>
<evidence type="ECO:0000256" key="6">
    <source>
        <dbReference type="ARBA" id="ARBA00022679"/>
    </source>
</evidence>
<protein>
    <recommendedName>
        <fullName evidence="3">histidine kinase</fullName>
        <ecNumber evidence="3">2.7.13.3</ecNumber>
    </recommendedName>
</protein>
<accession>A0A1Y5EDY1</accession>